<feature type="chain" id="PRO_5047283712" description="RING-type domain-containing protein" evidence="8">
    <location>
        <begin position="23"/>
        <end position="632"/>
    </location>
</feature>
<comment type="caution">
    <text evidence="10">The sequence shown here is derived from an EMBL/GenBank/DDBJ whole genome shotgun (WGS) entry which is preliminary data.</text>
</comment>
<keyword evidence="4 7" id="KW-0472">Membrane</keyword>
<feature type="transmembrane region" description="Helical" evidence="7">
    <location>
        <begin position="227"/>
        <end position="250"/>
    </location>
</feature>
<dbReference type="Proteomes" id="UP001476247">
    <property type="component" value="Unassembled WGS sequence"/>
</dbReference>
<evidence type="ECO:0000256" key="3">
    <source>
        <dbReference type="ARBA" id="ARBA00022989"/>
    </source>
</evidence>
<keyword evidence="3 7" id="KW-1133">Transmembrane helix</keyword>
<keyword evidence="2 7" id="KW-0812">Transmembrane</keyword>
<feature type="domain" description="RING-type" evidence="9">
    <location>
        <begin position="363"/>
        <end position="405"/>
    </location>
</feature>
<proteinExistence type="predicted"/>
<dbReference type="SUPFAM" id="SSF57850">
    <property type="entry name" value="RING/U-box"/>
    <property type="match status" value="1"/>
</dbReference>
<evidence type="ECO:0000256" key="2">
    <source>
        <dbReference type="ARBA" id="ARBA00022692"/>
    </source>
</evidence>
<feature type="region of interest" description="Disordered" evidence="6">
    <location>
        <begin position="454"/>
        <end position="477"/>
    </location>
</feature>
<dbReference type="Pfam" id="PF13639">
    <property type="entry name" value="zf-RING_2"/>
    <property type="match status" value="1"/>
</dbReference>
<feature type="signal peptide" evidence="8">
    <location>
        <begin position="1"/>
        <end position="22"/>
    </location>
</feature>
<dbReference type="Pfam" id="PF02225">
    <property type="entry name" value="PA"/>
    <property type="match status" value="1"/>
</dbReference>
<dbReference type="InterPro" id="IPR051826">
    <property type="entry name" value="E3_ubiquitin-ligase_domain"/>
</dbReference>
<dbReference type="SMART" id="SM00184">
    <property type="entry name" value="RING"/>
    <property type="match status" value="1"/>
</dbReference>
<evidence type="ECO:0000256" key="8">
    <source>
        <dbReference type="SAM" id="SignalP"/>
    </source>
</evidence>
<gene>
    <name evidence="10" type="ORF">HPULCUR_000693</name>
</gene>
<dbReference type="InterPro" id="IPR001841">
    <property type="entry name" value="Znf_RING"/>
</dbReference>
<evidence type="ECO:0000256" key="7">
    <source>
        <dbReference type="SAM" id="Phobius"/>
    </source>
</evidence>
<keyword evidence="5" id="KW-0862">Zinc</keyword>
<evidence type="ECO:0000256" key="4">
    <source>
        <dbReference type="ARBA" id="ARBA00023136"/>
    </source>
</evidence>
<evidence type="ECO:0000259" key="9">
    <source>
        <dbReference type="PROSITE" id="PS50089"/>
    </source>
</evidence>
<evidence type="ECO:0000256" key="1">
    <source>
        <dbReference type="ARBA" id="ARBA00004370"/>
    </source>
</evidence>
<evidence type="ECO:0000313" key="11">
    <source>
        <dbReference type="Proteomes" id="UP001476247"/>
    </source>
</evidence>
<dbReference type="PROSITE" id="PS50089">
    <property type="entry name" value="ZF_RING_2"/>
    <property type="match status" value="1"/>
</dbReference>
<dbReference type="InterPro" id="IPR013083">
    <property type="entry name" value="Znf_RING/FYVE/PHD"/>
</dbReference>
<keyword evidence="5" id="KW-0863">Zinc-finger</keyword>
<dbReference type="PANTHER" id="PTHR22765:SF434">
    <property type="entry name" value="GB|AAD18119.1-RELATED"/>
    <property type="match status" value="1"/>
</dbReference>
<dbReference type="CDD" id="cd16454">
    <property type="entry name" value="RING-H2_PA-TM-RING"/>
    <property type="match status" value="1"/>
</dbReference>
<keyword evidence="5" id="KW-0479">Metal-binding</keyword>
<feature type="compositionally biased region" description="Acidic residues" evidence="6">
    <location>
        <begin position="517"/>
        <end position="531"/>
    </location>
</feature>
<dbReference type="EMBL" id="BAABUJ010000004">
    <property type="protein sequence ID" value="GAA5795337.1"/>
    <property type="molecule type" value="Genomic_DNA"/>
</dbReference>
<keyword evidence="11" id="KW-1185">Reference proteome</keyword>
<sequence length="632" mass="69762">MKSGVSLIIPAGLLLFSNLAEAGIFLKAKDPFIIQEAVWIYSNSTLITSIAPDVSANRFSNTVSPLYNVPDAYAFGTKGVLYNREESCSPDTIEQPIPIPFYEESAKLSKVPKIALIKKQGGPCSLLEKIKNAQKESAVGAIIYDTSEIAYADQDYKAGVPPDSEITIPVYYVDHKIGLALYYQLQKMAGVPVATIPTWDKSPLTTRISVMVSLMPPDNIKATAWELTLLVMLILLGTSIVFSVAMHFYMWKRNKRLQTMVERSRTTAAAVASLPMGKALLSIARLYQFPTRTIDTTLDEEERKKVETVLSDEKQREAIIKSTALKTTVEPRKSKFMFGKKSKRPDSVASVAIKIDTPVNNMCVICLEAFKIGDEVRELPCHHEYHTMCIDPWLTSKSCECPLCKFDCSDSKSEETIADPDGLIAAVAVPGLRGMVLRPYLRFKATRRRRAGQVGVATDVEQQNRIPSRQSTMVPPPSPGLLAAVRAIEAVETPITTSAEIDEHYQAYDEAQYNNNDQEEESEQQEQDEDFTSITLSQPRQSTATERSETAQNQLIHEESAGSQPRYSVSSYQDDAGTIRTILTTTGASISTYAPTSDGGPLPDIDVSSISLCSIDLGGLSEDFHNTFNNHR</sequence>
<reference evidence="10 11" key="1">
    <citation type="submission" date="2024-04" db="EMBL/GenBank/DDBJ databases">
        <title>genome sequences of Mucor flavus KT1a and Helicostylum pulchrum KT1b strains isolation_sourced from the surface of a dry-aged beef.</title>
        <authorList>
            <person name="Toyotome T."/>
            <person name="Hosono M."/>
            <person name="Torimaru M."/>
            <person name="Fukuda K."/>
            <person name="Mikami N."/>
        </authorList>
    </citation>
    <scope>NUCLEOTIDE SEQUENCE [LARGE SCALE GENOMIC DNA]</scope>
    <source>
        <strain evidence="10 11">KT1b</strain>
    </source>
</reference>
<feature type="compositionally biased region" description="Polar residues" evidence="6">
    <location>
        <begin position="460"/>
        <end position="473"/>
    </location>
</feature>
<feature type="compositionally biased region" description="Polar residues" evidence="6">
    <location>
        <begin position="532"/>
        <end position="552"/>
    </location>
</feature>
<dbReference type="PANTHER" id="PTHR22765">
    <property type="entry name" value="RING FINGER AND PROTEASE ASSOCIATED DOMAIN-CONTAINING"/>
    <property type="match status" value="1"/>
</dbReference>
<organism evidence="10 11">
    <name type="scientific">Helicostylum pulchrum</name>
    <dbReference type="NCBI Taxonomy" id="562976"/>
    <lineage>
        <taxon>Eukaryota</taxon>
        <taxon>Fungi</taxon>
        <taxon>Fungi incertae sedis</taxon>
        <taxon>Mucoromycota</taxon>
        <taxon>Mucoromycotina</taxon>
        <taxon>Mucoromycetes</taxon>
        <taxon>Mucorales</taxon>
        <taxon>Mucorineae</taxon>
        <taxon>Mucoraceae</taxon>
        <taxon>Helicostylum</taxon>
    </lineage>
</organism>
<dbReference type="Gene3D" id="3.30.40.10">
    <property type="entry name" value="Zinc/RING finger domain, C3HC4 (zinc finger)"/>
    <property type="match status" value="1"/>
</dbReference>
<protein>
    <recommendedName>
        <fullName evidence="9">RING-type domain-containing protein</fullName>
    </recommendedName>
</protein>
<evidence type="ECO:0000256" key="5">
    <source>
        <dbReference type="PROSITE-ProRule" id="PRU00175"/>
    </source>
</evidence>
<evidence type="ECO:0000256" key="6">
    <source>
        <dbReference type="SAM" id="MobiDB-lite"/>
    </source>
</evidence>
<accession>A0ABP9XMQ3</accession>
<evidence type="ECO:0000313" key="10">
    <source>
        <dbReference type="EMBL" id="GAA5795337.1"/>
    </source>
</evidence>
<feature type="region of interest" description="Disordered" evidence="6">
    <location>
        <begin position="515"/>
        <end position="552"/>
    </location>
</feature>
<dbReference type="InterPro" id="IPR003137">
    <property type="entry name" value="PA_domain"/>
</dbReference>
<keyword evidence="8" id="KW-0732">Signal</keyword>
<comment type="subcellular location">
    <subcellularLocation>
        <location evidence="1">Membrane</location>
    </subcellularLocation>
</comment>
<dbReference type="Gene3D" id="3.50.30.30">
    <property type="match status" value="1"/>
</dbReference>
<name>A0ABP9XMQ3_9FUNG</name>